<dbReference type="Gene3D" id="3.10.180.10">
    <property type="entry name" value="2,3-Dihydroxybiphenyl 1,2-Dioxygenase, domain 1"/>
    <property type="match status" value="1"/>
</dbReference>
<accession>A0A6A9UUZ7</accession>
<protein>
    <submittedName>
        <fullName evidence="2">VOC family protein</fullName>
    </submittedName>
</protein>
<dbReference type="InterPro" id="IPR004360">
    <property type="entry name" value="Glyas_Fos-R_dOase_dom"/>
</dbReference>
<dbReference type="PANTHER" id="PTHR36503:SF1">
    <property type="entry name" value="BLR2520 PROTEIN"/>
    <property type="match status" value="1"/>
</dbReference>
<keyword evidence="3" id="KW-1185">Reference proteome</keyword>
<dbReference type="Pfam" id="PF00903">
    <property type="entry name" value="Glyoxalase"/>
    <property type="match status" value="1"/>
</dbReference>
<evidence type="ECO:0000259" key="1">
    <source>
        <dbReference type="PROSITE" id="PS51819"/>
    </source>
</evidence>
<dbReference type="PROSITE" id="PS51819">
    <property type="entry name" value="VOC"/>
    <property type="match status" value="1"/>
</dbReference>
<organism evidence="2 3">
    <name type="scientific">Auraticoccus cholistanensis</name>
    <dbReference type="NCBI Taxonomy" id="2656650"/>
    <lineage>
        <taxon>Bacteria</taxon>
        <taxon>Bacillati</taxon>
        <taxon>Actinomycetota</taxon>
        <taxon>Actinomycetes</taxon>
        <taxon>Propionibacteriales</taxon>
        <taxon>Propionibacteriaceae</taxon>
        <taxon>Auraticoccus</taxon>
    </lineage>
</organism>
<dbReference type="InterPro" id="IPR037523">
    <property type="entry name" value="VOC_core"/>
</dbReference>
<evidence type="ECO:0000313" key="3">
    <source>
        <dbReference type="Proteomes" id="UP000435304"/>
    </source>
</evidence>
<feature type="domain" description="VOC" evidence="1">
    <location>
        <begin position="4"/>
        <end position="139"/>
    </location>
</feature>
<dbReference type="RefSeq" id="WP_197429732.1">
    <property type="nucleotide sequence ID" value="NZ_WPCU01000004.1"/>
</dbReference>
<gene>
    <name evidence="2" type="ORF">GC722_03140</name>
</gene>
<dbReference type="PANTHER" id="PTHR36503">
    <property type="entry name" value="BLR2520 PROTEIN"/>
    <property type="match status" value="1"/>
</dbReference>
<evidence type="ECO:0000313" key="2">
    <source>
        <dbReference type="EMBL" id="MVA75027.1"/>
    </source>
</evidence>
<name>A0A6A9UUZ7_9ACTN</name>
<reference evidence="2 3" key="1">
    <citation type="submission" date="2019-12" db="EMBL/GenBank/DDBJ databases">
        <title>Auraticoccus cholistani sp. nov., an actinomycete isolated from soil of Cholistan desert.</title>
        <authorList>
            <person name="Cheema M.T."/>
        </authorList>
    </citation>
    <scope>NUCLEOTIDE SEQUENCE [LARGE SCALE GENOMIC DNA]</scope>
    <source>
        <strain evidence="2 3">F435</strain>
    </source>
</reference>
<dbReference type="Proteomes" id="UP000435304">
    <property type="component" value="Unassembled WGS sequence"/>
</dbReference>
<dbReference type="EMBL" id="WPCU01000004">
    <property type="protein sequence ID" value="MVA75027.1"/>
    <property type="molecule type" value="Genomic_DNA"/>
</dbReference>
<dbReference type="InterPro" id="IPR029068">
    <property type="entry name" value="Glyas_Bleomycin-R_OHBP_Dase"/>
</dbReference>
<dbReference type="SUPFAM" id="SSF54593">
    <property type="entry name" value="Glyoxalase/Bleomycin resistance protein/Dihydroxybiphenyl dioxygenase"/>
    <property type="match status" value="1"/>
</dbReference>
<comment type="caution">
    <text evidence="2">The sequence shown here is derived from an EMBL/GenBank/DDBJ whole genome shotgun (WGS) entry which is preliminary data.</text>
</comment>
<dbReference type="AlphaFoldDB" id="A0A6A9UUZ7"/>
<proteinExistence type="predicted"/>
<sequence length="141" mass="14776">MEPHIFAITLAVEDLDASVAFYRDGLGLPTAGIVGTEFPGSETEPAGRVAMFQLASDVTLSLYPAGELAKDAGVPGSYTSGHGFSLGHRVPSPRDVDRLLAAAQAAGATVVGRVGERPWGIYSGYFADPDGHLWEVVCFLP</sequence>